<accession>A0ABU5HSW9</accession>
<protein>
    <submittedName>
        <fullName evidence="5">DNA-binding transcriptional regulator</fullName>
    </submittedName>
</protein>
<dbReference type="SUPFAM" id="SSF46689">
    <property type="entry name" value="Homeodomain-like"/>
    <property type="match status" value="2"/>
</dbReference>
<dbReference type="SMART" id="SM00342">
    <property type="entry name" value="HTH_ARAC"/>
    <property type="match status" value="1"/>
</dbReference>
<keyword evidence="2 5" id="KW-0238">DNA-binding</keyword>
<dbReference type="PANTHER" id="PTHR30146">
    <property type="entry name" value="LACI-RELATED TRANSCRIPTIONAL REPRESSOR"/>
    <property type="match status" value="1"/>
</dbReference>
<dbReference type="EMBL" id="JARZAK010000009">
    <property type="protein sequence ID" value="MDY7259075.1"/>
    <property type="molecule type" value="Genomic_DNA"/>
</dbReference>
<sequence length="395" mass="45219">MIRLILLTDFTETFSYNLLKGILAYSKSHDPWVVCRMPPSYKNSYGIKGVLKWAKAWQADAIIGRFDNNDNVDIFRENGIIALAQDYKSRFNNIPNITGNYRATGKMAAEFFLSKGFQNFAFYGYRDAVWSQERCEGFYECISAHGFGSNFHVYQDQSLDDLWFYESPPLLTWLKSLPKPTALMACDDNQGNRITEVCRVNNIRVPDKIAILGVDNDDIICNLSEPPLSSINHNIVRGGFEAAAMIDRLLNDEERDCRDVVLQPVNVVNRQSTDFYATTDVHIHTALTYIHQNLASEITVSDIVRQVPLSRRLLEIRFKQVTKQSIHKYIFNLRMERFAQMLLASDAPIADVAEQVGISNFKNLSRQFKALKNVSPNEYRKEHRMMNCIIGESIG</sequence>
<dbReference type="InterPro" id="IPR009057">
    <property type="entry name" value="Homeodomain-like_sf"/>
</dbReference>
<dbReference type="InterPro" id="IPR028082">
    <property type="entry name" value="Peripla_BP_I"/>
</dbReference>
<dbReference type="CDD" id="cd01543">
    <property type="entry name" value="PBP1_XylR"/>
    <property type="match status" value="1"/>
</dbReference>
<dbReference type="InterPro" id="IPR046335">
    <property type="entry name" value="LacI/GalR-like_sensor"/>
</dbReference>
<evidence type="ECO:0000313" key="5">
    <source>
        <dbReference type="EMBL" id="MDY7259075.1"/>
    </source>
</evidence>
<dbReference type="SUPFAM" id="SSF53822">
    <property type="entry name" value="Periplasmic binding protein-like I"/>
    <property type="match status" value="1"/>
</dbReference>
<dbReference type="Pfam" id="PF13377">
    <property type="entry name" value="Peripla_BP_3"/>
    <property type="match status" value="1"/>
</dbReference>
<reference evidence="5 6" key="1">
    <citation type="submission" date="2023-04" db="EMBL/GenBank/DDBJ databases">
        <title>Bacteroides pacosi sp. nov., isolated from the fecal material of an alpaca.</title>
        <authorList>
            <person name="Miller S."/>
            <person name="Hendry M."/>
            <person name="King J."/>
            <person name="Sankaranarayanan K."/>
            <person name="Lawson P.A."/>
        </authorList>
    </citation>
    <scope>NUCLEOTIDE SEQUENCE [LARGE SCALE GENOMIC DNA]</scope>
    <source>
        <strain evidence="5 6">A2-P53</strain>
    </source>
</reference>
<keyword evidence="1" id="KW-0805">Transcription regulation</keyword>
<dbReference type="RefSeq" id="WP_148364377.1">
    <property type="nucleotide sequence ID" value="NZ_JARZAK010000009.1"/>
</dbReference>
<feature type="domain" description="HTH araC/xylS-type" evidence="4">
    <location>
        <begin position="284"/>
        <end position="382"/>
    </location>
</feature>
<evidence type="ECO:0000256" key="3">
    <source>
        <dbReference type="ARBA" id="ARBA00023163"/>
    </source>
</evidence>
<proteinExistence type="predicted"/>
<dbReference type="Gene3D" id="1.10.10.60">
    <property type="entry name" value="Homeodomain-like"/>
    <property type="match status" value="2"/>
</dbReference>
<evidence type="ECO:0000256" key="1">
    <source>
        <dbReference type="ARBA" id="ARBA00023015"/>
    </source>
</evidence>
<organism evidence="5 6">
    <name type="scientific">Bacteroides vicugnae</name>
    <dbReference type="NCBI Taxonomy" id="3037989"/>
    <lineage>
        <taxon>Bacteria</taxon>
        <taxon>Pseudomonadati</taxon>
        <taxon>Bacteroidota</taxon>
        <taxon>Bacteroidia</taxon>
        <taxon>Bacteroidales</taxon>
        <taxon>Bacteroidaceae</taxon>
        <taxon>Bacteroides</taxon>
    </lineage>
</organism>
<dbReference type="GO" id="GO:0003677">
    <property type="term" value="F:DNA binding"/>
    <property type="evidence" value="ECO:0007669"/>
    <property type="project" value="UniProtKB-KW"/>
</dbReference>
<evidence type="ECO:0000313" key="6">
    <source>
        <dbReference type="Proteomes" id="UP001292913"/>
    </source>
</evidence>
<dbReference type="InterPro" id="IPR018060">
    <property type="entry name" value="HTH_AraC"/>
</dbReference>
<dbReference type="PROSITE" id="PS01124">
    <property type="entry name" value="HTH_ARAC_FAMILY_2"/>
    <property type="match status" value="1"/>
</dbReference>
<name>A0ABU5HSW9_9BACE</name>
<comment type="caution">
    <text evidence="5">The sequence shown here is derived from an EMBL/GenBank/DDBJ whole genome shotgun (WGS) entry which is preliminary data.</text>
</comment>
<keyword evidence="6" id="KW-1185">Reference proteome</keyword>
<dbReference type="PANTHER" id="PTHR30146:SF24">
    <property type="entry name" value="XYLOSE OPERON REGULATORY PROTEIN"/>
    <property type="match status" value="1"/>
</dbReference>
<dbReference type="Gene3D" id="3.40.50.2300">
    <property type="match status" value="2"/>
</dbReference>
<evidence type="ECO:0000256" key="2">
    <source>
        <dbReference type="ARBA" id="ARBA00023125"/>
    </source>
</evidence>
<gene>
    <name evidence="5" type="ORF">QHG74_15275</name>
</gene>
<dbReference type="Proteomes" id="UP001292913">
    <property type="component" value="Unassembled WGS sequence"/>
</dbReference>
<dbReference type="Pfam" id="PF12833">
    <property type="entry name" value="HTH_18"/>
    <property type="match status" value="1"/>
</dbReference>
<evidence type="ECO:0000259" key="4">
    <source>
        <dbReference type="PROSITE" id="PS01124"/>
    </source>
</evidence>
<keyword evidence="3" id="KW-0804">Transcription</keyword>